<keyword evidence="2" id="KW-1185">Reference proteome</keyword>
<dbReference type="AlphaFoldDB" id="A0A1H9YNH6"/>
<name>A0A1H9YNH6_9PROT</name>
<gene>
    <name evidence="1" type="ORF">SAMN05216326_10286</name>
</gene>
<accession>A0A1H9YNH6</accession>
<proteinExistence type="predicted"/>
<dbReference type="OrthoDB" id="983065at2"/>
<dbReference type="Proteomes" id="UP000199345">
    <property type="component" value="Unassembled WGS sequence"/>
</dbReference>
<evidence type="ECO:0000313" key="1">
    <source>
        <dbReference type="EMBL" id="SES70558.1"/>
    </source>
</evidence>
<dbReference type="EMBL" id="FOIA01000002">
    <property type="protein sequence ID" value="SES70558.1"/>
    <property type="molecule type" value="Genomic_DNA"/>
</dbReference>
<sequence>MTERIVSVKITLDEGNLILTALAEYPFKTVFELIGKLNQQAHHQFAEATDKTVQKPFMFTEQEMLLTIKALGKLPYEHVHQLLDKLNTEMEHQLRRLNKEAGSVSHSYADR</sequence>
<protein>
    <submittedName>
        <fullName evidence="1">Uncharacterized protein</fullName>
    </submittedName>
</protein>
<organism evidence="1 2">
    <name type="scientific">Nitrosomonas marina</name>
    <dbReference type="NCBI Taxonomy" id="917"/>
    <lineage>
        <taxon>Bacteria</taxon>
        <taxon>Pseudomonadati</taxon>
        <taxon>Pseudomonadota</taxon>
        <taxon>Betaproteobacteria</taxon>
        <taxon>Nitrosomonadales</taxon>
        <taxon>Nitrosomonadaceae</taxon>
        <taxon>Nitrosomonas</taxon>
    </lineage>
</organism>
<evidence type="ECO:0000313" key="2">
    <source>
        <dbReference type="Proteomes" id="UP000199345"/>
    </source>
</evidence>
<reference evidence="2" key="1">
    <citation type="submission" date="2016-10" db="EMBL/GenBank/DDBJ databases">
        <authorList>
            <person name="Varghese N."/>
            <person name="Submissions S."/>
        </authorList>
    </citation>
    <scope>NUCLEOTIDE SEQUENCE [LARGE SCALE GENOMIC DNA]</scope>
    <source>
        <strain evidence="2">Nm71</strain>
    </source>
</reference>
<dbReference type="RefSeq" id="WP_090655525.1">
    <property type="nucleotide sequence ID" value="NZ_FOIA01000002.1"/>
</dbReference>